<protein>
    <submittedName>
        <fullName evidence="10">Unannotated protein</fullName>
    </submittedName>
</protein>
<evidence type="ECO:0000259" key="9">
    <source>
        <dbReference type="PROSITE" id="PS51846"/>
    </source>
</evidence>
<dbReference type="EMBL" id="CAEZYR010000038">
    <property type="protein sequence ID" value="CAB4741784.1"/>
    <property type="molecule type" value="Genomic_DNA"/>
</dbReference>
<dbReference type="AlphaFoldDB" id="A0A6J6T473"/>
<dbReference type="PROSITE" id="PS51846">
    <property type="entry name" value="CNNM"/>
    <property type="match status" value="1"/>
</dbReference>
<organism evidence="10">
    <name type="scientific">freshwater metagenome</name>
    <dbReference type="NCBI Taxonomy" id="449393"/>
    <lineage>
        <taxon>unclassified sequences</taxon>
        <taxon>metagenomes</taxon>
        <taxon>ecological metagenomes</taxon>
    </lineage>
</organism>
<dbReference type="SUPFAM" id="SSF54631">
    <property type="entry name" value="CBS-domain pair"/>
    <property type="match status" value="1"/>
</dbReference>
<dbReference type="CDD" id="cd04590">
    <property type="entry name" value="CBS_pair_CorC_HlyC_assoc"/>
    <property type="match status" value="1"/>
</dbReference>
<sequence>MRLGASALLIAFNALFVAAEFSLVAVDRPSLEKAASAGDRRAEQAASLVRNLSFHLSGAQMGITVTSLMLGFLAEPALSALLDPLLANPPRAVSVFLALAIATVLQMVLGELVPKQVAIAYANRTAKLLSGGVRMYGKIARPLISTFEGLANRIVRLLGVEPRAELGGTRSREELALLFRASGEEGALAPEHATLLTRSIRFGEKTAADALTPRTQLVAIADDATVADLVALTIESGYSRLPVYSGDLDDIVGVVHVKSIFGLSPDARASTPVRSIMTAVLAVPEARDLDELFADFRASRAYLAVVVDEHGGTAGIITLEDLLEELVGEIDDEYDEAPLQFDLTDAHGPWVLAGGLHHDEVGDACGFAMPDGEYETLAGFVLDQLGRIPQEGATIEFAGWRFEVVAMDRLRVASVRVTAPSVASESEPGGNA</sequence>
<name>A0A6J6T473_9ZZZZ</name>
<dbReference type="SUPFAM" id="SSF56176">
    <property type="entry name" value="FAD-binding/transporter-associated domain-like"/>
    <property type="match status" value="1"/>
</dbReference>
<dbReference type="InterPro" id="IPR046342">
    <property type="entry name" value="CBS_dom_sf"/>
</dbReference>
<dbReference type="GO" id="GO:0050660">
    <property type="term" value="F:flavin adenine dinucleotide binding"/>
    <property type="evidence" value="ECO:0007669"/>
    <property type="project" value="InterPro"/>
</dbReference>
<evidence type="ECO:0000256" key="2">
    <source>
        <dbReference type="ARBA" id="ARBA00022475"/>
    </source>
</evidence>
<evidence type="ECO:0000256" key="1">
    <source>
        <dbReference type="ARBA" id="ARBA00004651"/>
    </source>
</evidence>
<gene>
    <name evidence="10" type="ORF">UFOPK2754_01227</name>
    <name evidence="11" type="ORF">UFOPK3139_01891</name>
    <name evidence="12" type="ORF">UFOPK3543_00931</name>
</gene>
<keyword evidence="2" id="KW-1003">Cell membrane</keyword>
<evidence type="ECO:0000313" key="12">
    <source>
        <dbReference type="EMBL" id="CAB4902296.1"/>
    </source>
</evidence>
<evidence type="ECO:0000256" key="6">
    <source>
        <dbReference type="ARBA" id="ARBA00023122"/>
    </source>
</evidence>
<dbReference type="Pfam" id="PF03471">
    <property type="entry name" value="CorC_HlyC"/>
    <property type="match status" value="1"/>
</dbReference>
<proteinExistence type="predicted"/>
<keyword evidence="7" id="KW-0472">Membrane</keyword>
<keyword evidence="6" id="KW-0129">CBS domain</keyword>
<dbReference type="SMART" id="SM00116">
    <property type="entry name" value="CBS"/>
    <property type="match status" value="2"/>
</dbReference>
<evidence type="ECO:0000256" key="3">
    <source>
        <dbReference type="ARBA" id="ARBA00022692"/>
    </source>
</evidence>
<dbReference type="EMBL" id="CAFABA010000082">
    <property type="protein sequence ID" value="CAB4833805.1"/>
    <property type="molecule type" value="Genomic_DNA"/>
</dbReference>
<dbReference type="Pfam" id="PF00571">
    <property type="entry name" value="CBS"/>
    <property type="match status" value="2"/>
</dbReference>
<keyword evidence="4" id="KW-0677">Repeat</keyword>
<dbReference type="PANTHER" id="PTHR43099">
    <property type="entry name" value="UPF0053 PROTEIN YRKA"/>
    <property type="match status" value="1"/>
</dbReference>
<dbReference type="GO" id="GO:0005886">
    <property type="term" value="C:plasma membrane"/>
    <property type="evidence" value="ECO:0007669"/>
    <property type="project" value="UniProtKB-SubCell"/>
</dbReference>
<dbReference type="InterPro" id="IPR002550">
    <property type="entry name" value="CNNM"/>
</dbReference>
<evidence type="ECO:0000313" key="11">
    <source>
        <dbReference type="EMBL" id="CAB4833805.1"/>
    </source>
</evidence>
<evidence type="ECO:0000313" key="10">
    <source>
        <dbReference type="EMBL" id="CAB4741784.1"/>
    </source>
</evidence>
<dbReference type="InterPro" id="IPR036318">
    <property type="entry name" value="FAD-bd_PCMH-like_sf"/>
</dbReference>
<comment type="subcellular location">
    <subcellularLocation>
        <location evidence="1">Cell membrane</location>
        <topology evidence="1">Multi-pass membrane protein</topology>
    </subcellularLocation>
</comment>
<dbReference type="Pfam" id="PF01595">
    <property type="entry name" value="CNNM"/>
    <property type="match status" value="1"/>
</dbReference>
<keyword evidence="3" id="KW-0812">Transmembrane</keyword>
<dbReference type="EMBL" id="CAFBMH010000024">
    <property type="protein sequence ID" value="CAB4902296.1"/>
    <property type="molecule type" value="Genomic_DNA"/>
</dbReference>
<dbReference type="Gene3D" id="3.30.465.10">
    <property type="match status" value="1"/>
</dbReference>
<dbReference type="InterPro" id="IPR016169">
    <property type="entry name" value="FAD-bd_PCMH_sub2"/>
</dbReference>
<dbReference type="InterPro" id="IPR005170">
    <property type="entry name" value="Transptr-assoc_dom"/>
</dbReference>
<accession>A0A6J6T473</accession>
<evidence type="ECO:0000256" key="4">
    <source>
        <dbReference type="ARBA" id="ARBA00022737"/>
    </source>
</evidence>
<evidence type="ECO:0000256" key="5">
    <source>
        <dbReference type="ARBA" id="ARBA00022989"/>
    </source>
</evidence>
<dbReference type="InterPro" id="IPR044751">
    <property type="entry name" value="Ion_transp-like_CBS"/>
</dbReference>
<dbReference type="SMART" id="SM01091">
    <property type="entry name" value="CorC_HlyC"/>
    <property type="match status" value="1"/>
</dbReference>
<dbReference type="Gene3D" id="3.10.580.10">
    <property type="entry name" value="CBS-domain"/>
    <property type="match status" value="1"/>
</dbReference>
<dbReference type="InterPro" id="IPR000644">
    <property type="entry name" value="CBS_dom"/>
</dbReference>
<feature type="domain" description="CBS" evidence="8">
    <location>
        <begin position="276"/>
        <end position="333"/>
    </location>
</feature>
<dbReference type="InterPro" id="IPR051676">
    <property type="entry name" value="UPF0053_domain"/>
</dbReference>
<keyword evidence="5" id="KW-1133">Transmembrane helix</keyword>
<dbReference type="PROSITE" id="PS51371">
    <property type="entry name" value="CBS"/>
    <property type="match status" value="2"/>
</dbReference>
<feature type="domain" description="CBS" evidence="8">
    <location>
        <begin position="211"/>
        <end position="270"/>
    </location>
</feature>
<reference evidence="10" key="1">
    <citation type="submission" date="2020-05" db="EMBL/GenBank/DDBJ databases">
        <authorList>
            <person name="Chiriac C."/>
            <person name="Salcher M."/>
            <person name="Ghai R."/>
            <person name="Kavagutti S V."/>
        </authorList>
    </citation>
    <scope>NUCLEOTIDE SEQUENCE</scope>
</reference>
<dbReference type="FunFam" id="3.10.580.10:FF:000002">
    <property type="entry name" value="Magnesium/cobalt efflux protein CorC"/>
    <property type="match status" value="1"/>
</dbReference>
<feature type="domain" description="CNNM transmembrane" evidence="9">
    <location>
        <begin position="1"/>
        <end position="192"/>
    </location>
</feature>
<dbReference type="PANTHER" id="PTHR43099:SF6">
    <property type="entry name" value="UPF0053 PROTEIN RV1842C"/>
    <property type="match status" value="1"/>
</dbReference>
<evidence type="ECO:0000259" key="8">
    <source>
        <dbReference type="PROSITE" id="PS51371"/>
    </source>
</evidence>
<evidence type="ECO:0000256" key="7">
    <source>
        <dbReference type="ARBA" id="ARBA00023136"/>
    </source>
</evidence>